<dbReference type="AlphaFoldDB" id="A0A4Q9NW54"/>
<keyword evidence="8" id="KW-0470">Melanin biosynthesis</keyword>
<evidence type="ECO:0000256" key="7">
    <source>
        <dbReference type="ARBA" id="ARBA00023033"/>
    </source>
</evidence>
<dbReference type="PANTHER" id="PTHR11474">
    <property type="entry name" value="TYROSINASE FAMILY MEMBER"/>
    <property type="match status" value="1"/>
</dbReference>
<evidence type="ECO:0000256" key="1">
    <source>
        <dbReference type="ARBA" id="ARBA00001973"/>
    </source>
</evidence>
<dbReference type="EC" id="1.14.18.1" evidence="3"/>
<evidence type="ECO:0000256" key="9">
    <source>
        <dbReference type="ARBA" id="ARBA00048233"/>
    </source>
</evidence>
<dbReference type="PROSITE" id="PS00497">
    <property type="entry name" value="TYROSINASE_1"/>
    <property type="match status" value="1"/>
</dbReference>
<dbReference type="Proteomes" id="UP000292082">
    <property type="component" value="Unassembled WGS sequence"/>
</dbReference>
<keyword evidence="4" id="KW-0479">Metal-binding</keyword>
<comment type="catalytic activity">
    <reaction evidence="9">
        <text>2 L-dopa + O2 = 2 L-dopaquinone + 2 H2O</text>
        <dbReference type="Rhea" id="RHEA:34287"/>
        <dbReference type="ChEBI" id="CHEBI:15377"/>
        <dbReference type="ChEBI" id="CHEBI:15379"/>
        <dbReference type="ChEBI" id="CHEBI:57504"/>
        <dbReference type="ChEBI" id="CHEBI:57924"/>
        <dbReference type="EC" id="1.14.18.1"/>
    </reaction>
</comment>
<dbReference type="STRING" id="114155.A0A4Q9NW54"/>
<accession>A0A4Q9NW54</accession>
<evidence type="ECO:0000256" key="8">
    <source>
        <dbReference type="ARBA" id="ARBA00023101"/>
    </source>
</evidence>
<organism evidence="11 12">
    <name type="scientific">Dichomitus squalens</name>
    <dbReference type="NCBI Taxonomy" id="114155"/>
    <lineage>
        <taxon>Eukaryota</taxon>
        <taxon>Fungi</taxon>
        <taxon>Dikarya</taxon>
        <taxon>Basidiomycota</taxon>
        <taxon>Agaricomycotina</taxon>
        <taxon>Agaricomycetes</taxon>
        <taxon>Polyporales</taxon>
        <taxon>Polyporaceae</taxon>
        <taxon>Dichomitus</taxon>
    </lineage>
</organism>
<comment type="cofactor">
    <cofactor evidence="1">
        <name>Cu(2+)</name>
        <dbReference type="ChEBI" id="CHEBI:29036"/>
    </cofactor>
</comment>
<dbReference type="PROSITE" id="PS00498">
    <property type="entry name" value="TYROSINASE_2"/>
    <property type="match status" value="1"/>
</dbReference>
<dbReference type="GO" id="GO:0046872">
    <property type="term" value="F:metal ion binding"/>
    <property type="evidence" value="ECO:0007669"/>
    <property type="project" value="UniProtKB-KW"/>
</dbReference>
<dbReference type="PIRSF" id="PIRSF000340">
    <property type="entry name" value="MPO_fungal"/>
    <property type="match status" value="1"/>
</dbReference>
<dbReference type="InterPro" id="IPR050316">
    <property type="entry name" value="Tyrosinase/Hemocyanin"/>
</dbReference>
<evidence type="ECO:0000313" key="11">
    <source>
        <dbReference type="EMBL" id="TBU59240.1"/>
    </source>
</evidence>
<dbReference type="PANTHER" id="PTHR11474:SF76">
    <property type="entry name" value="SHKT DOMAIN-CONTAINING PROTEIN"/>
    <property type="match status" value="1"/>
</dbReference>
<keyword evidence="12" id="KW-1185">Reference proteome</keyword>
<dbReference type="Pfam" id="PF00264">
    <property type="entry name" value="Tyrosinase"/>
    <property type="match status" value="1"/>
</dbReference>
<reference evidence="11 12" key="1">
    <citation type="submission" date="2019-01" db="EMBL/GenBank/DDBJ databases">
        <title>Draft genome sequences of three monokaryotic isolates of the white-rot basidiomycete fungus Dichomitus squalens.</title>
        <authorList>
            <consortium name="DOE Joint Genome Institute"/>
            <person name="Lopez S.C."/>
            <person name="Andreopoulos B."/>
            <person name="Pangilinan J."/>
            <person name="Lipzen A."/>
            <person name="Riley R."/>
            <person name="Ahrendt S."/>
            <person name="Ng V."/>
            <person name="Barry K."/>
            <person name="Daum C."/>
            <person name="Grigoriev I.V."/>
            <person name="Hilden K.S."/>
            <person name="Makela M.R."/>
            <person name="de Vries R.P."/>
        </authorList>
    </citation>
    <scope>NUCLEOTIDE SEQUENCE [LARGE SCALE GENOMIC DNA]</scope>
    <source>
        <strain evidence="11 12">CBS 464.89</strain>
    </source>
</reference>
<dbReference type="SUPFAM" id="SSF48056">
    <property type="entry name" value="Di-copper centre-containing domain"/>
    <property type="match status" value="1"/>
</dbReference>
<comment type="catalytic activity">
    <reaction evidence="10">
        <text>L-tyrosine + O2 = L-dopaquinone + H2O</text>
        <dbReference type="Rhea" id="RHEA:18117"/>
        <dbReference type="ChEBI" id="CHEBI:15377"/>
        <dbReference type="ChEBI" id="CHEBI:15379"/>
        <dbReference type="ChEBI" id="CHEBI:57924"/>
        <dbReference type="ChEBI" id="CHEBI:58315"/>
        <dbReference type="EC" id="1.14.18.1"/>
    </reaction>
</comment>
<keyword evidence="6" id="KW-0186">Copper</keyword>
<evidence type="ECO:0000256" key="4">
    <source>
        <dbReference type="ARBA" id="ARBA00022723"/>
    </source>
</evidence>
<comment type="similarity">
    <text evidence="2">Belongs to the tyrosinase family.</text>
</comment>
<name>A0A4Q9NW54_9APHY</name>
<dbReference type="InterPro" id="IPR016216">
    <property type="entry name" value="Monophenol_mOase_fun"/>
</dbReference>
<sequence>MSHFLITGARGGSTQGALAPNRLEINDFIKNEEMFSLYIQALGVMSKSTQEDLISFFQIGGIHGLPYISWDGAGQDDPAEQAGYCTHGSVLFPTWHRPYVALYEQVLQKHAQDIAATYTVDKARWEKAAADLRQPFWDWASNSVPPAEVISLARVTITTPDGKRTQVDNPLFQYAFHPIEPSFPEPYINWQTTFRHPTTLDADAQDNVAELKSTLRSAQTDIRSKTYNLLTRVHTWPAFSNHTRDDGGSSSNSLEAIHDGIHVDVGGDGHMADPSVAGFDPIFFLHHAQVDRLLSLWSALNPGVWVNKSVEEDGTFTIPDGATVDTNTPLTPFWREQSTFWTSAESVGVVPQKLQYSYPEFNGLDLGNQDAVKAHIAQVVNQLYGGASRGKRGFPPVVNFAATSREKEAPVHIESIAAAKPTSSVPVETPIPRAIAAQDDEDETQFTTEAIPSISIASNYWDWTARIHVKKYEVGGSFSVLLFLGAVPESPAEWRKSPHYVGAHQAFVNSSPQRCANCRRQGDLVIEGFVHLNEAIARLSGLHSFDPSVVKPYLHQNLHWRVQKAGGAEVPLNDLPSLELTVSATRMSHQPSEAFPVPEEPVYHHDVTHGRQGGARTA</sequence>
<protein>
    <recommendedName>
        <fullName evidence="3">tyrosinase</fullName>
        <ecNumber evidence="3">1.14.18.1</ecNumber>
    </recommendedName>
</protein>
<dbReference type="PRINTS" id="PR00092">
    <property type="entry name" value="TYROSINASE"/>
</dbReference>
<dbReference type="EMBL" id="ML145116">
    <property type="protein sequence ID" value="TBU59240.1"/>
    <property type="molecule type" value="Genomic_DNA"/>
</dbReference>
<dbReference type="InterPro" id="IPR002227">
    <property type="entry name" value="Tyrosinase_Cu-bd"/>
</dbReference>
<keyword evidence="5" id="KW-0560">Oxidoreductase</keyword>
<evidence type="ECO:0000313" key="12">
    <source>
        <dbReference type="Proteomes" id="UP000292082"/>
    </source>
</evidence>
<dbReference type="Gene3D" id="1.10.1280.10">
    <property type="entry name" value="Di-copper center containing domain from catechol oxidase"/>
    <property type="match status" value="1"/>
</dbReference>
<dbReference type="GO" id="GO:0042438">
    <property type="term" value="P:melanin biosynthetic process"/>
    <property type="evidence" value="ECO:0007669"/>
    <property type="project" value="UniProtKB-KW"/>
</dbReference>
<evidence type="ECO:0000256" key="5">
    <source>
        <dbReference type="ARBA" id="ARBA00023002"/>
    </source>
</evidence>
<dbReference type="GO" id="GO:0004503">
    <property type="term" value="F:tyrosinase activity"/>
    <property type="evidence" value="ECO:0007669"/>
    <property type="project" value="UniProtKB-EC"/>
</dbReference>
<evidence type="ECO:0000256" key="2">
    <source>
        <dbReference type="ARBA" id="ARBA00009928"/>
    </source>
</evidence>
<dbReference type="Pfam" id="PF18132">
    <property type="entry name" value="Tyrosinase_C"/>
    <property type="match status" value="1"/>
</dbReference>
<gene>
    <name evidence="11" type="ORF">BD310DRAFT_925575</name>
</gene>
<dbReference type="InterPro" id="IPR041640">
    <property type="entry name" value="Tyrosinase_C"/>
</dbReference>
<evidence type="ECO:0000256" key="3">
    <source>
        <dbReference type="ARBA" id="ARBA00011906"/>
    </source>
</evidence>
<evidence type="ECO:0000256" key="6">
    <source>
        <dbReference type="ARBA" id="ARBA00023008"/>
    </source>
</evidence>
<dbReference type="InterPro" id="IPR008922">
    <property type="entry name" value="Di-copper_centre_dom_sf"/>
</dbReference>
<evidence type="ECO:0000256" key="10">
    <source>
        <dbReference type="ARBA" id="ARBA00048881"/>
    </source>
</evidence>
<dbReference type="Gene3D" id="2.60.310.20">
    <property type="match status" value="1"/>
</dbReference>
<keyword evidence="7" id="KW-0503">Monooxygenase</keyword>
<proteinExistence type="inferred from homology"/>